<dbReference type="Proteomes" id="UP000823388">
    <property type="component" value="Chromosome 8K"/>
</dbReference>
<sequence>MEAMDTFEAQTGVEPSPIDVYLRGHRGLDPAHLEEQYGQEMVRRHGENFEWRKGPIDPEALHASGGGKEHGWYSMFTGVVDSRDNLQEALRAQNEYNLQQQEYNLQQQEYYRKQQEYFANYTVQQQDWFCRKLHLQSVLQQQHGHKYILPPWRPPPPMPPPPPPPPMLPQMTGLPSGPETYSLPEIFSKSCECGMELVLRFGTRFGACICYI</sequence>
<dbReference type="PANTHER" id="PTHR33157">
    <property type="entry name" value="AUTONOMOUS TRANSPOSABLE ELEMENT EN-1 MOSAIC PROTEIN-RELATED"/>
    <property type="match status" value="1"/>
</dbReference>
<dbReference type="GO" id="GO:0032196">
    <property type="term" value="P:transposition"/>
    <property type="evidence" value="ECO:0007669"/>
    <property type="project" value="InterPro"/>
</dbReference>
<name>A0A8T0PKQ7_PANVG</name>
<proteinExistence type="predicted"/>
<organism evidence="1 2">
    <name type="scientific">Panicum virgatum</name>
    <name type="common">Blackwell switchgrass</name>
    <dbReference type="NCBI Taxonomy" id="38727"/>
    <lineage>
        <taxon>Eukaryota</taxon>
        <taxon>Viridiplantae</taxon>
        <taxon>Streptophyta</taxon>
        <taxon>Embryophyta</taxon>
        <taxon>Tracheophyta</taxon>
        <taxon>Spermatophyta</taxon>
        <taxon>Magnoliopsida</taxon>
        <taxon>Liliopsida</taxon>
        <taxon>Poales</taxon>
        <taxon>Poaceae</taxon>
        <taxon>PACMAD clade</taxon>
        <taxon>Panicoideae</taxon>
        <taxon>Panicodae</taxon>
        <taxon>Paniceae</taxon>
        <taxon>Panicinae</taxon>
        <taxon>Panicum</taxon>
        <taxon>Panicum sect. Hiantes</taxon>
    </lineage>
</organism>
<evidence type="ECO:0000313" key="2">
    <source>
        <dbReference type="Proteomes" id="UP000823388"/>
    </source>
</evidence>
<dbReference type="PANTHER" id="PTHR33157:SF14">
    <property type="entry name" value="AUTONOMOUS TRANSPOSABLE ELEMENT EN-1 MOSAIC PROTEIN"/>
    <property type="match status" value="1"/>
</dbReference>
<gene>
    <name evidence="1" type="ORF">PVAP13_8KG202503</name>
</gene>
<accession>A0A8T0PKQ7</accession>
<keyword evidence="2" id="KW-1185">Reference proteome</keyword>
<reference evidence="1" key="1">
    <citation type="submission" date="2020-05" db="EMBL/GenBank/DDBJ databases">
        <title>WGS assembly of Panicum virgatum.</title>
        <authorList>
            <person name="Lovell J.T."/>
            <person name="Jenkins J."/>
            <person name="Shu S."/>
            <person name="Juenger T.E."/>
            <person name="Schmutz J."/>
        </authorList>
    </citation>
    <scope>NUCLEOTIDE SEQUENCE</scope>
    <source>
        <strain evidence="1">AP13</strain>
    </source>
</reference>
<dbReference type="AlphaFoldDB" id="A0A8T0PKQ7"/>
<dbReference type="InterPro" id="IPR039266">
    <property type="entry name" value="EN-1/SPM"/>
</dbReference>
<protein>
    <submittedName>
        <fullName evidence="1">Uncharacterized protein</fullName>
    </submittedName>
</protein>
<dbReference type="EMBL" id="CM029051">
    <property type="protein sequence ID" value="KAG2561705.1"/>
    <property type="molecule type" value="Genomic_DNA"/>
</dbReference>
<evidence type="ECO:0000313" key="1">
    <source>
        <dbReference type="EMBL" id="KAG2561705.1"/>
    </source>
</evidence>
<comment type="caution">
    <text evidence="1">The sequence shown here is derived from an EMBL/GenBank/DDBJ whole genome shotgun (WGS) entry which is preliminary data.</text>
</comment>